<evidence type="ECO:0000256" key="1">
    <source>
        <dbReference type="SAM" id="MobiDB-lite"/>
    </source>
</evidence>
<gene>
    <name evidence="2" type="ORF">THAOC_23475</name>
</gene>
<feature type="region of interest" description="Disordered" evidence="1">
    <location>
        <begin position="56"/>
        <end position="79"/>
    </location>
</feature>
<organism evidence="2 3">
    <name type="scientific">Thalassiosira oceanica</name>
    <name type="common">Marine diatom</name>
    <dbReference type="NCBI Taxonomy" id="159749"/>
    <lineage>
        <taxon>Eukaryota</taxon>
        <taxon>Sar</taxon>
        <taxon>Stramenopiles</taxon>
        <taxon>Ochrophyta</taxon>
        <taxon>Bacillariophyta</taxon>
        <taxon>Coscinodiscophyceae</taxon>
        <taxon>Thalassiosirophycidae</taxon>
        <taxon>Thalassiosirales</taxon>
        <taxon>Thalassiosiraceae</taxon>
        <taxon>Thalassiosira</taxon>
    </lineage>
</organism>
<protein>
    <submittedName>
        <fullName evidence="2">Uncharacterized protein</fullName>
    </submittedName>
</protein>
<dbReference type="Proteomes" id="UP000266841">
    <property type="component" value="Unassembled WGS sequence"/>
</dbReference>
<evidence type="ECO:0000313" key="2">
    <source>
        <dbReference type="EMBL" id="EJK56604.1"/>
    </source>
</evidence>
<reference evidence="2 3" key="1">
    <citation type="journal article" date="2012" name="Genome Biol.">
        <title>Genome and low-iron response of an oceanic diatom adapted to chronic iron limitation.</title>
        <authorList>
            <person name="Lommer M."/>
            <person name="Specht M."/>
            <person name="Roy A.S."/>
            <person name="Kraemer L."/>
            <person name="Andreson R."/>
            <person name="Gutowska M.A."/>
            <person name="Wolf J."/>
            <person name="Bergner S.V."/>
            <person name="Schilhabel M.B."/>
            <person name="Klostermeier U.C."/>
            <person name="Beiko R.G."/>
            <person name="Rosenstiel P."/>
            <person name="Hippler M."/>
            <person name="Laroche J."/>
        </authorList>
    </citation>
    <scope>NUCLEOTIDE SEQUENCE [LARGE SCALE GENOMIC DNA]</scope>
    <source>
        <strain evidence="2 3">CCMP1005</strain>
    </source>
</reference>
<accession>K0RW11</accession>
<comment type="caution">
    <text evidence="2">The sequence shown here is derived from an EMBL/GenBank/DDBJ whole genome shotgun (WGS) entry which is preliminary data.</text>
</comment>
<dbReference type="AlphaFoldDB" id="K0RW11"/>
<keyword evidence="3" id="KW-1185">Reference proteome</keyword>
<feature type="non-terminal residue" evidence="2">
    <location>
        <position position="1"/>
    </location>
</feature>
<sequence length="138" mass="15033">LKNYFELSNNQDEIWKAEEQENPLQSRNSQIGLPDTELRCPKGCVGAEIRGVDELQGGERGLRRPTEHGSTGGLGIQPAHILHEGELGKGTRWKVGRHGVHLALRGNGWGCCAVKATILGGAVGLAIPRIERVQRKAR</sequence>
<dbReference type="EMBL" id="AGNL01030991">
    <property type="protein sequence ID" value="EJK56604.1"/>
    <property type="molecule type" value="Genomic_DNA"/>
</dbReference>
<name>K0RW11_THAOC</name>
<proteinExistence type="predicted"/>
<evidence type="ECO:0000313" key="3">
    <source>
        <dbReference type="Proteomes" id="UP000266841"/>
    </source>
</evidence>